<dbReference type="GO" id="GO:0002252">
    <property type="term" value="P:immune effector process"/>
    <property type="evidence" value="ECO:0007669"/>
    <property type="project" value="UniProtKB-ARBA"/>
</dbReference>
<dbReference type="InterPro" id="IPR003987">
    <property type="entry name" value="ICAM_VCAM_N"/>
</dbReference>
<keyword evidence="8 15" id="KW-0472">Membrane</keyword>
<dbReference type="SMR" id="A6HK25"/>
<dbReference type="InterPro" id="IPR013768">
    <property type="entry name" value="ICAM_N"/>
</dbReference>
<dbReference type="Proteomes" id="UP000002494">
    <property type="component" value="Chromosome 10"/>
</dbReference>
<keyword evidence="4 16" id="KW-0732">Signal</keyword>
<dbReference type="InterPro" id="IPR003599">
    <property type="entry name" value="Ig_sub"/>
</dbReference>
<evidence type="ECO:0000313" key="21">
    <source>
        <dbReference type="RGD" id="69435"/>
    </source>
</evidence>
<dbReference type="Ensembl" id="ENSRNOT00000014867.6">
    <property type="protein sequence ID" value="ENSRNOP00000014867.2"/>
    <property type="gene ID" value="ENSRNOG00000010929.6"/>
</dbReference>
<evidence type="ECO:0000256" key="14">
    <source>
        <dbReference type="ARBA" id="ARBA00040566"/>
    </source>
</evidence>
<dbReference type="GO" id="GO:0016020">
    <property type="term" value="C:membrane"/>
    <property type="evidence" value="ECO:0007669"/>
    <property type="project" value="UniProtKB-SubCell"/>
</dbReference>
<evidence type="ECO:0000259" key="17">
    <source>
        <dbReference type="PROSITE" id="PS50835"/>
    </source>
</evidence>
<dbReference type="FunFam" id="2.60.40.10:FF:000194">
    <property type="entry name" value="Intercellular adhesion molecule 1"/>
    <property type="match status" value="1"/>
</dbReference>
<dbReference type="Gene3D" id="2.60.40.10">
    <property type="entry name" value="Immunoglobulins"/>
    <property type="match status" value="5"/>
</dbReference>
<keyword evidence="9" id="KW-1015">Disulfide bond</keyword>
<dbReference type="GO" id="GO:0006955">
    <property type="term" value="P:immune response"/>
    <property type="evidence" value="ECO:0007669"/>
    <property type="project" value="UniProtKB-ARBA"/>
</dbReference>
<evidence type="ECO:0000256" key="6">
    <source>
        <dbReference type="ARBA" id="ARBA00022889"/>
    </source>
</evidence>
<keyword evidence="3 15" id="KW-0812">Transmembrane</keyword>
<keyword evidence="7 15" id="KW-1133">Transmembrane helix</keyword>
<accession>Q9Z133</accession>
<dbReference type="STRING" id="10116.ENSRNOP00000014867"/>
<proteinExistence type="inferred from homology"/>
<dbReference type="InterPro" id="IPR013783">
    <property type="entry name" value="Ig-like_fold"/>
</dbReference>
<comment type="similarity">
    <text evidence="2">Belongs to the immunoglobulin superfamily. ICAM family.</text>
</comment>
<evidence type="ECO:0000256" key="1">
    <source>
        <dbReference type="ARBA" id="ARBA00004479"/>
    </source>
</evidence>
<organism evidence="18">
    <name type="scientific">Rattus norvegicus</name>
    <name type="common">Rat</name>
    <dbReference type="NCBI Taxonomy" id="10116"/>
    <lineage>
        <taxon>Eukaryota</taxon>
        <taxon>Metazoa</taxon>
        <taxon>Chordata</taxon>
        <taxon>Craniata</taxon>
        <taxon>Vertebrata</taxon>
        <taxon>Euteleostomi</taxon>
        <taxon>Mammalia</taxon>
        <taxon>Eutheria</taxon>
        <taxon>Euarchontoglires</taxon>
        <taxon>Glires</taxon>
        <taxon>Rodentia</taxon>
        <taxon>Myomorpha</taxon>
        <taxon>Muroidea</taxon>
        <taxon>Muridae</taxon>
        <taxon>Murinae</taxon>
        <taxon>Rattus</taxon>
    </lineage>
</organism>
<evidence type="ECO:0000256" key="8">
    <source>
        <dbReference type="ARBA" id="ARBA00023136"/>
    </source>
</evidence>
<keyword evidence="5" id="KW-0677">Repeat</keyword>
<feature type="transmembrane region" description="Helical" evidence="15">
    <location>
        <begin position="489"/>
        <end position="510"/>
    </location>
</feature>
<name>A6HK25_RAT</name>
<dbReference type="GO" id="GO:0050900">
    <property type="term" value="P:leukocyte migration"/>
    <property type="evidence" value="ECO:0007669"/>
    <property type="project" value="UniProtKB-ARBA"/>
</dbReference>
<dbReference type="InterPro" id="IPR036179">
    <property type="entry name" value="Ig-like_dom_sf"/>
</dbReference>
<evidence type="ECO:0000256" key="5">
    <source>
        <dbReference type="ARBA" id="ARBA00022737"/>
    </source>
</evidence>
<dbReference type="FunFam" id="2.60.40.10:FF:000641">
    <property type="entry name" value="Intercellular adhesion molecule 1"/>
    <property type="match status" value="1"/>
</dbReference>
<accession>A6HK25</accession>
<evidence type="ECO:0000256" key="16">
    <source>
        <dbReference type="SAM" id="SignalP"/>
    </source>
</evidence>
<dbReference type="GO" id="GO:0005178">
    <property type="term" value="F:integrin binding"/>
    <property type="evidence" value="ECO:0007669"/>
    <property type="project" value="InterPro"/>
</dbReference>
<dbReference type="InterPro" id="IPR047012">
    <property type="entry name" value="ICAM_VCAM"/>
</dbReference>
<dbReference type="EMBL" id="AB015749">
    <property type="protein sequence ID" value="BAA75217.1"/>
    <property type="molecule type" value="Genomic_DNA"/>
</dbReference>
<dbReference type="GO" id="GO:0007159">
    <property type="term" value="P:leukocyte cell-cell adhesion"/>
    <property type="evidence" value="ECO:0007669"/>
    <property type="project" value="UniProtKB-ARBA"/>
</dbReference>
<dbReference type="PANTHER" id="PTHR13771:SF4">
    <property type="entry name" value="CELL ADHESION MOLECULE TCAM-1"/>
    <property type="match status" value="1"/>
</dbReference>
<evidence type="ECO:0000256" key="2">
    <source>
        <dbReference type="ARBA" id="ARBA00005925"/>
    </source>
</evidence>
<dbReference type="GeneID" id="59305"/>
<dbReference type="SMART" id="SM00409">
    <property type="entry name" value="IG"/>
    <property type="match status" value="4"/>
</dbReference>
<gene>
    <name evidence="19 21" type="primary">Tcam1</name>
    <name evidence="18" type="synonym">TCAM1</name>
    <name evidence="21" type="synonym">Tcam1p</name>
</gene>
<evidence type="ECO:0000256" key="3">
    <source>
        <dbReference type="ARBA" id="ARBA00022692"/>
    </source>
</evidence>
<evidence type="ECO:0000256" key="4">
    <source>
        <dbReference type="ARBA" id="ARBA00022729"/>
    </source>
</evidence>
<keyword evidence="6" id="KW-0130">Cell adhesion</keyword>
<dbReference type="HOGENOM" id="CLU_036160_1_1_1"/>
<comment type="subcellular location">
    <subcellularLocation>
        <location evidence="1">Membrane</location>
        <topology evidence="1">Single-pass type I membrane protein</topology>
    </subcellularLocation>
</comment>
<comment type="function">
    <text evidence="12">ICAM proteins are ligands for the leukocyte adhesion protein LFA-1 (integrin alpha-L/beta-2). During leukocyte trans-endothelial migration, ICAM1 engagement promotes the assembly of endothelial apical cups through ARHGEF26/SGEF and RHOG activation.</text>
</comment>
<dbReference type="InterPro" id="IPR048679">
    <property type="entry name" value="ICAM1_3_5_D2"/>
</dbReference>
<dbReference type="RefSeq" id="NP_067705.1">
    <property type="nucleotide sequence ID" value="NM_021673.2"/>
</dbReference>
<evidence type="ECO:0000256" key="13">
    <source>
        <dbReference type="ARBA" id="ARBA00038746"/>
    </source>
</evidence>
<evidence type="ECO:0000256" key="15">
    <source>
        <dbReference type="SAM" id="Phobius"/>
    </source>
</evidence>
<evidence type="ECO:0000256" key="12">
    <source>
        <dbReference type="ARBA" id="ARBA00037418"/>
    </source>
</evidence>
<dbReference type="PaxDb" id="10116-ENSRNOP00000014867"/>
<dbReference type="RGD" id="69435">
    <property type="gene designation" value="Tcam1"/>
</dbReference>
<evidence type="ECO:0000256" key="7">
    <source>
        <dbReference type="ARBA" id="ARBA00022989"/>
    </source>
</evidence>
<dbReference type="GO" id="GO:0071333">
    <property type="term" value="P:cellular response to glucose stimulus"/>
    <property type="evidence" value="ECO:0007669"/>
    <property type="project" value="UniProtKB-ARBA"/>
</dbReference>
<dbReference type="UCSC" id="RGD:69435">
    <property type="organism name" value="rat"/>
</dbReference>
<dbReference type="KEGG" id="rno:59305"/>
<dbReference type="eggNOG" id="ENOG502RZRA">
    <property type="taxonomic scope" value="Eukaryota"/>
</dbReference>
<dbReference type="InterPro" id="IPR007110">
    <property type="entry name" value="Ig-like_dom"/>
</dbReference>
<keyword evidence="10" id="KW-0325">Glycoprotein</keyword>
<dbReference type="FunFam" id="2.60.40.10:FF:000648">
    <property type="entry name" value="Intercellular adhesion molecule 1"/>
    <property type="match status" value="1"/>
</dbReference>
<evidence type="ECO:0000313" key="18">
    <source>
        <dbReference type="EMBL" id="BAA75217.1"/>
    </source>
</evidence>
<sequence length="548" mass="60480">MKMLLLGIWTLLALIPCPGTTEVLFQVSVHPNQALVEFGHSLTINCSTTCPDPGPSGIETFLKKTQLSKGSQWKEFLLEGITENSVLQCFFSCAGVQKDTALDITMYQPPEQVILDLQPEWVAIDEAFTVKCHVPSVAPLQSLTLTLLQGDQELHRKDFLSLSLVSQRAEVTVNVRAQRENDRHNFSCRAELDLSPHGGGLFHGSSATKQLRIFEFSQNPQILVPSLLEVGMAETMSCEVVRVFPAQEAVFRMFLEDQELSPFSSWKGDAAWASATIQAMETGDQELTCLVSVGPVEQKARKPVHVYSFPPPVLEIEDAYPQAGTDVNVTCSGHVLTSPSPTLRLQGSLNLSAPGEPAWLRFTAREEDDGRTLSCEASLVVQGQRLVKTTKIQLHVLYKPRFQESDCPGNQIWVEGMDQMLACIPEGNPIPALVCIWNGMTFDLEVPQKATQNHTGTYSCTATNSLGSVSKDIAVLVQGLHEGISSSTIFIIIIFTLGMAVITIALYLNYQPCKRNGRKRTHRQKEQNKGGERQFSDIQAEECHAHLC</sequence>
<dbReference type="FunFam" id="2.60.40.10:FF:000338">
    <property type="entry name" value="intercellular adhesion molecule 5"/>
    <property type="match status" value="1"/>
</dbReference>
<evidence type="ECO:0000313" key="19">
    <source>
        <dbReference type="Ensembl" id="ENSRNOP00000014867.2"/>
    </source>
</evidence>
<reference evidence="18" key="1">
    <citation type="journal article" date="1999" name="Gene">
        <title>Gene structure of rat testicular cell adhesion molecule 1 (TCAM-1), and its physical linkage to genes coding for the growth hormone and BAF60b, a component of SWI/SNF complexes.</title>
        <authorList>
            <person name="Ono M."/>
            <person name="Nomoto K."/>
            <person name="Nakazato S."/>
        </authorList>
    </citation>
    <scope>NUCLEOTIDE SEQUENCE</scope>
    <source>
        <strain evidence="18">Wistar</strain>
        <tissue evidence="18">Brain</tissue>
    </source>
</reference>
<dbReference type="FunFam" id="2.60.40.10:FF:000459">
    <property type="entry name" value="Intercellular adhesion molecule 1"/>
    <property type="match status" value="1"/>
</dbReference>
<dbReference type="Bgee" id="ENSRNOG00000010929">
    <property type="expression patterns" value="Expressed in testis and 3 other cell types or tissues"/>
</dbReference>
<keyword evidence="20" id="KW-1185">Reference proteome</keyword>
<dbReference type="CTD" id="75870"/>
<dbReference type="AGR" id="RGD:69435"/>
<feature type="domain" description="Ig-like" evidence="17">
    <location>
        <begin position="400"/>
        <end position="474"/>
    </location>
</feature>
<dbReference type="GeneTree" id="ENSGT00940000163726"/>
<comment type="subunit">
    <text evidence="13">Homodimer. Interacts with MUC1 and promotes cell aggregation in epithelial cells. Interacts with ARHGEF26/SGEF. Interacts (on T cell side) with CD81, CD247 and CD9 at immunological synapses between antigen-presenting cells and T cells.</text>
</comment>
<dbReference type="Pfam" id="PF03921">
    <property type="entry name" value="ICAM_N"/>
    <property type="match status" value="1"/>
</dbReference>
<dbReference type="Pfam" id="PF21146">
    <property type="entry name" value="ICAM1_3_5_D2"/>
    <property type="match status" value="1"/>
</dbReference>
<dbReference type="OrthoDB" id="5843397at2759"/>
<dbReference type="SUPFAM" id="SSF48726">
    <property type="entry name" value="Immunoglobulin"/>
    <property type="match status" value="5"/>
</dbReference>
<feature type="chain" id="PRO_5044728532" description="Intercellular adhesion molecule 1" evidence="16">
    <location>
        <begin position="22"/>
        <end position="548"/>
    </location>
</feature>
<reference evidence="19" key="3">
    <citation type="submission" date="2025-05" db="UniProtKB">
        <authorList>
            <consortium name="Ensembl"/>
        </authorList>
    </citation>
    <scope>IDENTIFICATION</scope>
    <source>
        <strain evidence="19">Brown Norway</strain>
    </source>
</reference>
<dbReference type="OMA" id="SQSPQIW"/>
<evidence type="ECO:0000256" key="10">
    <source>
        <dbReference type="ARBA" id="ARBA00023180"/>
    </source>
</evidence>
<evidence type="ECO:0000256" key="9">
    <source>
        <dbReference type="ARBA" id="ARBA00023157"/>
    </source>
</evidence>
<feature type="signal peptide" evidence="16">
    <location>
        <begin position="1"/>
        <end position="21"/>
    </location>
</feature>
<dbReference type="PRINTS" id="PR01472">
    <property type="entry name" value="ICAMVCAM1"/>
</dbReference>
<reference evidence="19 20" key="2">
    <citation type="journal article" date="2004" name="Nature">
        <title>Genome sequence of the Brown Norway rat yields insights into mammalian evolution.</title>
        <authorList>
            <consortium name="Rat Genome Sequencing Project Consortium"/>
            <person name="Gibbs R.A."/>
            <person name="Weinstock G.M."/>
            <person name="Metzker M.L."/>
            <person name="Muzny D.M."/>
            <person name="Sodergren E.J."/>
            <person name="Scherer S."/>
            <person name="Scott G."/>
            <person name="Steffen D."/>
            <person name="Worley K.C."/>
            <person name="Burch P.E."/>
            <person name="Okwuonu G."/>
            <person name="Hines S."/>
            <person name="Lewis L."/>
            <person name="Deramo C."/>
            <person name="Delgado O."/>
            <person name="Dugan-Rocha S."/>
            <person name="Miner G."/>
            <person name="Morgan M."/>
            <person name="Hawes A."/>
            <person name="Gill R."/>
            <person name="Holt R.A."/>
            <person name="Adams M.D."/>
            <person name="Amanatides P.G."/>
            <person name="Baden-Tillson H."/>
            <person name="Barnstead M."/>
            <person name="Chin S."/>
            <person name="Evans C.A."/>
            <person name="Ferriera S."/>
            <person name="Fosler C."/>
            <person name="Glodek A."/>
            <person name="Gu Z."/>
            <person name="Jennings D."/>
            <person name="Kraft C.L."/>
            <person name="Nguyen T."/>
            <person name="Pfannkoch C.M."/>
            <person name="Sitter C."/>
            <person name="Sutton G.G."/>
            <person name="Venter J.C."/>
            <person name="Woodage T."/>
            <person name="Smith D."/>
            <person name="Lee H.-M."/>
            <person name="Gustafson E."/>
            <person name="Cahill P."/>
            <person name="Kana A."/>
            <person name="Doucette-Stamm L."/>
            <person name="Weinstock K."/>
            <person name="Fechtel K."/>
            <person name="Weiss R.B."/>
            <person name="Dunn D.M."/>
            <person name="Green E.D."/>
            <person name="Blakesley R.W."/>
            <person name="Bouffard G.G."/>
            <person name="De Jong P.J."/>
            <person name="Osoegawa K."/>
            <person name="Zhu B."/>
            <person name="Marra M."/>
            <person name="Schein J."/>
            <person name="Bosdet I."/>
            <person name="Fjell C."/>
            <person name="Jones S."/>
            <person name="Krzywinski M."/>
            <person name="Mathewson C."/>
            <person name="Siddiqui A."/>
            <person name="Wye N."/>
            <person name="McPherson J."/>
            <person name="Zhao S."/>
            <person name="Fraser C.M."/>
            <person name="Shetty J."/>
            <person name="Shatsman S."/>
            <person name="Geer K."/>
            <person name="Chen Y."/>
            <person name="Abramzon S."/>
            <person name="Nierman W.C."/>
            <person name="Havlak P.H."/>
            <person name="Chen R."/>
            <person name="Durbin K.J."/>
            <person name="Egan A."/>
            <person name="Ren Y."/>
            <person name="Song X.-Z."/>
            <person name="Li B."/>
            <person name="Liu Y."/>
            <person name="Qin X."/>
            <person name="Cawley S."/>
            <person name="Cooney A.J."/>
            <person name="D'Souza L.M."/>
            <person name="Martin K."/>
            <person name="Wu J.Q."/>
            <person name="Gonzalez-Garay M.L."/>
            <person name="Jackson A.R."/>
            <person name="Kalafus K.J."/>
            <person name="McLeod M.P."/>
            <person name="Milosavljevic A."/>
            <person name="Virk D."/>
            <person name="Volkov A."/>
            <person name="Wheeler D.A."/>
            <person name="Zhang Z."/>
            <person name="Bailey J.A."/>
            <person name="Eichler E.E."/>
            <person name="Tuzun E."/>
            <person name="Birney E."/>
            <person name="Mongin E."/>
            <person name="Ureta-Vidal A."/>
            <person name="Woodwark C."/>
            <person name="Zdobnov E."/>
            <person name="Bork P."/>
            <person name="Suyama M."/>
            <person name="Torrents D."/>
            <person name="Alexandersson M."/>
            <person name="Trask B.J."/>
            <person name="Young J.M."/>
            <person name="Huang H."/>
            <person name="Wang H."/>
            <person name="Xing H."/>
            <person name="Daniels S."/>
            <person name="Gietzen D."/>
            <person name="Schmidt J."/>
            <person name="Stevens K."/>
            <person name="Vitt U."/>
            <person name="Wingrove J."/>
            <person name="Camara F."/>
            <person name="Mar Alba M."/>
            <person name="Abril J.F."/>
            <person name="Guigo R."/>
            <person name="Smit A."/>
            <person name="Dubchak I."/>
            <person name="Rubin E.M."/>
            <person name="Couronne O."/>
            <person name="Poliakov A."/>
            <person name="Huebner N."/>
            <person name="Ganten D."/>
            <person name="Goesele C."/>
            <person name="Hummel O."/>
            <person name="Kreitler T."/>
            <person name="Lee Y.-A."/>
            <person name="Monti J."/>
            <person name="Schulz H."/>
            <person name="Zimdahl H."/>
            <person name="Himmelbauer H."/>
            <person name="Lehrach H."/>
            <person name="Jacob H.J."/>
            <person name="Bromberg S."/>
            <person name="Gullings-Handley J."/>
            <person name="Jensen-Seaman M.I."/>
            <person name="Kwitek A.E."/>
            <person name="Lazar J."/>
            <person name="Pasko D."/>
            <person name="Tonellato P.J."/>
            <person name="Twigger S."/>
            <person name="Ponting C.P."/>
            <person name="Duarte J.M."/>
            <person name="Rice S."/>
            <person name="Goodstadt L."/>
            <person name="Beatson S.A."/>
            <person name="Emes R.D."/>
            <person name="Winter E.E."/>
            <person name="Webber C."/>
            <person name="Brandt P."/>
            <person name="Nyakatura G."/>
            <person name="Adetobi M."/>
            <person name="Chiaromonte F."/>
            <person name="Elnitski L."/>
            <person name="Eswara P."/>
            <person name="Hardison R.C."/>
            <person name="Hou M."/>
            <person name="Kolbe D."/>
            <person name="Makova K."/>
            <person name="Miller W."/>
            <person name="Nekrutenko A."/>
            <person name="Riemer C."/>
            <person name="Schwartz S."/>
            <person name="Taylor J."/>
            <person name="Yang S."/>
            <person name="Zhang Y."/>
            <person name="Lindpaintner K."/>
            <person name="Andrews T.D."/>
            <person name="Caccamo M."/>
            <person name="Clamp M."/>
            <person name="Clarke L."/>
            <person name="Curwen V."/>
            <person name="Durbin R.M."/>
            <person name="Eyras E."/>
            <person name="Searle S.M."/>
            <person name="Cooper G.M."/>
            <person name="Batzoglou S."/>
            <person name="Brudno M."/>
            <person name="Sidow A."/>
            <person name="Stone E.A."/>
            <person name="Payseur B.A."/>
            <person name="Bourque G."/>
            <person name="Lopez-Otin C."/>
            <person name="Puente X.S."/>
            <person name="Chakrabarti K."/>
            <person name="Chatterji S."/>
            <person name="Dewey C."/>
            <person name="Pachter L."/>
            <person name="Bray N."/>
            <person name="Yap V.B."/>
            <person name="Caspi A."/>
            <person name="Tesler G."/>
            <person name="Pevzner P.A."/>
            <person name="Haussler D."/>
            <person name="Roskin K.M."/>
            <person name="Baertsch R."/>
            <person name="Clawson H."/>
            <person name="Furey T.S."/>
            <person name="Hinrichs A.S."/>
            <person name="Karolchik D."/>
            <person name="Kent W.J."/>
            <person name="Rosenbloom K.R."/>
            <person name="Trumbower H."/>
            <person name="Weirauch M."/>
            <person name="Cooper D.N."/>
            <person name="Stenson P.D."/>
            <person name="Ma B."/>
            <person name="Brent M."/>
            <person name="Arumugam M."/>
            <person name="Shteynberg D."/>
            <person name="Copley R.R."/>
            <person name="Taylor M.S."/>
            <person name="Riethman H."/>
            <person name="Mudunuri U."/>
            <person name="Peterson J."/>
            <person name="Guyer M."/>
            <person name="Felsenfeld A."/>
            <person name="Old S."/>
            <person name="Mockrin S."/>
            <person name="Collins F.S."/>
        </authorList>
    </citation>
    <scope>NUCLEOTIDE SEQUENCE [LARGE SCALE GENOMIC DNA]</scope>
    <source>
        <strain evidence="19 20">Brown Norway</strain>
    </source>
</reference>
<evidence type="ECO:0000313" key="20">
    <source>
        <dbReference type="Proteomes" id="UP000002494"/>
    </source>
</evidence>
<keyword evidence="11" id="KW-0393">Immunoglobulin domain</keyword>
<protein>
    <recommendedName>
        <fullName evidence="14">Intercellular adhesion molecule 1</fullName>
    </recommendedName>
</protein>
<evidence type="ECO:0000256" key="11">
    <source>
        <dbReference type="ARBA" id="ARBA00023319"/>
    </source>
</evidence>
<dbReference type="AlphaFoldDB" id="A6HK25"/>
<dbReference type="PANTHER" id="PTHR13771">
    <property type="entry name" value="INTERCELLULAR ADHESION MOLECULE"/>
    <property type="match status" value="1"/>
</dbReference>
<dbReference type="PROSITE" id="PS50835">
    <property type="entry name" value="IG_LIKE"/>
    <property type="match status" value="1"/>
</dbReference>